<evidence type="ECO:0000313" key="2">
    <source>
        <dbReference type="Proteomes" id="UP000078559"/>
    </source>
</evidence>
<sequence length="76" mass="8102">MALYGASEGVIRNKKTGTGFSKGPFQDQPSGDTIFTSISKAYVFRLAEPKAYCNAPASPPPPQAITSRERLLLKGA</sequence>
<protein>
    <submittedName>
        <fullName evidence="1">Uncharacterized protein</fullName>
    </submittedName>
</protein>
<accession>A0A194VH38</accession>
<gene>
    <name evidence="1" type="ORF">VM1G_12007</name>
</gene>
<reference evidence="1" key="1">
    <citation type="submission" date="2014-12" db="EMBL/GenBank/DDBJ databases">
        <title>Genome Sequence of Valsa Canker Pathogens Uncovers a Specific Adaption of Colonization on Woody Bark.</title>
        <authorList>
            <person name="Yin Z."/>
            <person name="Liu H."/>
            <person name="Gao X."/>
            <person name="Li Z."/>
            <person name="Song N."/>
            <person name="Ke X."/>
            <person name="Dai Q."/>
            <person name="Wu Y."/>
            <person name="Sun Y."/>
            <person name="Xu J.-R."/>
            <person name="Kang Z.K."/>
            <person name="Wang L."/>
            <person name="Huang L."/>
        </authorList>
    </citation>
    <scope>NUCLEOTIDE SEQUENCE [LARGE SCALE GENOMIC DNA]</scope>
    <source>
        <strain evidence="1">03-8</strain>
    </source>
</reference>
<dbReference type="Proteomes" id="UP000078559">
    <property type="component" value="Unassembled WGS sequence"/>
</dbReference>
<proteinExistence type="predicted"/>
<organism evidence="1 2">
    <name type="scientific">Cytospora mali</name>
    <name type="common">Apple Valsa canker fungus</name>
    <name type="synonym">Valsa mali</name>
    <dbReference type="NCBI Taxonomy" id="578113"/>
    <lineage>
        <taxon>Eukaryota</taxon>
        <taxon>Fungi</taxon>
        <taxon>Dikarya</taxon>
        <taxon>Ascomycota</taxon>
        <taxon>Pezizomycotina</taxon>
        <taxon>Sordariomycetes</taxon>
        <taxon>Sordariomycetidae</taxon>
        <taxon>Diaporthales</taxon>
        <taxon>Cytosporaceae</taxon>
        <taxon>Cytospora</taxon>
    </lineage>
</organism>
<evidence type="ECO:0000313" key="1">
    <source>
        <dbReference type="EMBL" id="KUI63449.1"/>
    </source>
</evidence>
<dbReference type="AlphaFoldDB" id="A0A194VH38"/>
<name>A0A194VH38_CYTMA</name>
<dbReference type="EMBL" id="KN796113">
    <property type="protein sequence ID" value="KUI63449.1"/>
    <property type="molecule type" value="Genomic_DNA"/>
</dbReference>
<keyword evidence="2" id="KW-1185">Reference proteome</keyword>